<gene>
    <name evidence="2" type="ORF">SAMN02745131_03843</name>
</gene>
<dbReference type="STRING" id="1121884.SAMN02745131_03843"/>
<dbReference type="AlphaFoldDB" id="A0A1M5FIW1"/>
<name>A0A1M5FIW1_9BACT</name>
<organism evidence="2 3">
    <name type="scientific">Flavisolibacter ginsengisoli DSM 18119</name>
    <dbReference type="NCBI Taxonomy" id="1121884"/>
    <lineage>
        <taxon>Bacteria</taxon>
        <taxon>Pseudomonadati</taxon>
        <taxon>Bacteroidota</taxon>
        <taxon>Chitinophagia</taxon>
        <taxon>Chitinophagales</taxon>
        <taxon>Chitinophagaceae</taxon>
        <taxon>Flavisolibacter</taxon>
    </lineage>
</organism>
<evidence type="ECO:0000313" key="3">
    <source>
        <dbReference type="Proteomes" id="UP000184048"/>
    </source>
</evidence>
<dbReference type="OrthoDB" id="1437849at2"/>
<dbReference type="Proteomes" id="UP000184048">
    <property type="component" value="Unassembled WGS sequence"/>
</dbReference>
<reference evidence="2 3" key="1">
    <citation type="submission" date="2016-11" db="EMBL/GenBank/DDBJ databases">
        <authorList>
            <person name="Jaros S."/>
            <person name="Januszkiewicz K."/>
            <person name="Wedrychowicz H."/>
        </authorList>
    </citation>
    <scope>NUCLEOTIDE SEQUENCE [LARGE SCALE GENOMIC DNA]</scope>
    <source>
        <strain evidence="2 3">DSM 18119</strain>
    </source>
</reference>
<feature type="chain" id="PRO_5011979530" evidence="1">
    <location>
        <begin position="26"/>
        <end position="181"/>
    </location>
</feature>
<sequence>MRFTTLLSALLSLLCISSCKKSAIAANEDVKALYERFHGKYKIVNVSSSEAVDLNGDGMASTNLLSEIDLENSLLEIRIGSEYVFIQTWPEVYLSPGVPDSVIHYANQGVSRYFAFDNAIQQLNVKPENPTVDEVRFPMPESVLIKQGDNIEVTINKRLYTSLGWKIIKVVTLYKRYTMIM</sequence>
<evidence type="ECO:0000313" key="2">
    <source>
        <dbReference type="EMBL" id="SHF91435.1"/>
    </source>
</evidence>
<dbReference type="EMBL" id="FQUU01000023">
    <property type="protein sequence ID" value="SHF91435.1"/>
    <property type="molecule type" value="Genomic_DNA"/>
</dbReference>
<protein>
    <submittedName>
        <fullName evidence="2">Uncharacterized protein</fullName>
    </submittedName>
</protein>
<accession>A0A1M5FIW1</accession>
<feature type="signal peptide" evidence="1">
    <location>
        <begin position="1"/>
        <end position="25"/>
    </location>
</feature>
<dbReference type="RefSeq" id="WP_139256499.1">
    <property type="nucleotide sequence ID" value="NZ_FQUU01000023.1"/>
</dbReference>
<proteinExistence type="predicted"/>
<keyword evidence="1" id="KW-0732">Signal</keyword>
<evidence type="ECO:0000256" key="1">
    <source>
        <dbReference type="SAM" id="SignalP"/>
    </source>
</evidence>
<keyword evidence="3" id="KW-1185">Reference proteome</keyword>